<reference evidence="1" key="1">
    <citation type="submission" date="2018-02" db="EMBL/GenBank/DDBJ databases">
        <authorList>
            <person name="Cohen D.B."/>
            <person name="Kent A.D."/>
        </authorList>
    </citation>
    <scope>NUCLEOTIDE SEQUENCE</scope>
</reference>
<accession>A0A2N9FF79</accession>
<evidence type="ECO:0000313" key="1">
    <source>
        <dbReference type="EMBL" id="SPC85489.1"/>
    </source>
</evidence>
<name>A0A2N9FF79_FAGSY</name>
<sequence length="130" mass="15472">MERFLMRSNLFCRKGTIALSKNQSNIPSLVWIRSPTLGRLKRSDIPRQEEMAKSSDIKITEMIAQLMARQEEFKKDMGACMTRFEEEKLKKPQVENFEDKDKPFGIRKIEMNTRRTKRLLLTRLLLRPQR</sequence>
<protein>
    <submittedName>
        <fullName evidence="1">Uncharacterized protein</fullName>
    </submittedName>
</protein>
<dbReference type="EMBL" id="OIVN01000780">
    <property type="protein sequence ID" value="SPC85489.1"/>
    <property type="molecule type" value="Genomic_DNA"/>
</dbReference>
<dbReference type="AlphaFoldDB" id="A0A2N9FF79"/>
<proteinExistence type="predicted"/>
<gene>
    <name evidence="1" type="ORF">FSB_LOCUS13371</name>
</gene>
<organism evidence="1">
    <name type="scientific">Fagus sylvatica</name>
    <name type="common">Beechnut</name>
    <dbReference type="NCBI Taxonomy" id="28930"/>
    <lineage>
        <taxon>Eukaryota</taxon>
        <taxon>Viridiplantae</taxon>
        <taxon>Streptophyta</taxon>
        <taxon>Embryophyta</taxon>
        <taxon>Tracheophyta</taxon>
        <taxon>Spermatophyta</taxon>
        <taxon>Magnoliopsida</taxon>
        <taxon>eudicotyledons</taxon>
        <taxon>Gunneridae</taxon>
        <taxon>Pentapetalae</taxon>
        <taxon>rosids</taxon>
        <taxon>fabids</taxon>
        <taxon>Fagales</taxon>
        <taxon>Fagaceae</taxon>
        <taxon>Fagus</taxon>
    </lineage>
</organism>